<evidence type="ECO:0000313" key="1">
    <source>
        <dbReference type="EMBL" id="ALO65436.1"/>
    </source>
</evidence>
<name>A0A0S2LV63_9MICC</name>
<proteinExistence type="predicted"/>
<organism evidence="1 2">
    <name type="scientific">Arthrobacter alpinus</name>
    <dbReference type="NCBI Taxonomy" id="656366"/>
    <lineage>
        <taxon>Bacteria</taxon>
        <taxon>Bacillati</taxon>
        <taxon>Actinomycetota</taxon>
        <taxon>Actinomycetes</taxon>
        <taxon>Micrococcales</taxon>
        <taxon>Micrococcaceae</taxon>
        <taxon>Arthrobacter</taxon>
    </lineage>
</organism>
<dbReference type="OrthoDB" id="4858440at2"/>
<dbReference type="RefSeq" id="WP_062285865.1">
    <property type="nucleotide sequence ID" value="NZ_CP013200.1"/>
</dbReference>
<reference evidence="2" key="1">
    <citation type="submission" date="2015-11" db="EMBL/GenBank/DDBJ databases">
        <authorList>
            <person name="Kumar R."/>
            <person name="Singh D."/>
            <person name="Swarnkar M.K."/>
            <person name="Singh A.K."/>
            <person name="Kumar S."/>
        </authorList>
    </citation>
    <scope>NUCLEOTIDE SEQUENCE [LARGE SCALE GENOMIC DNA]</scope>
    <source>
        <strain evidence="2">ERGS4:06</strain>
    </source>
</reference>
<accession>A0A0S2LV63</accession>
<gene>
    <name evidence="1" type="ORF">AS189_01655</name>
</gene>
<dbReference type="EMBL" id="CP013200">
    <property type="protein sequence ID" value="ALO65436.1"/>
    <property type="molecule type" value="Genomic_DNA"/>
</dbReference>
<dbReference type="AlphaFoldDB" id="A0A0S2LV63"/>
<sequence length="221" mass="23259">MTQATTPQPAADASNTLVQFGIAEVSYLLSLGKSEGSARSREALKINDQYFSTAMVGAGASSLLARGFASVTGDDIDLTGPSQMLAYAFGTAQRWTEMALLGTEEVEAALYLQAPGISVFLQPAALGVWAALFKLPEASDADMLKLIIDTKLSSDAKSALYFGSTALTGEERKLFVRHDESDAWSTAWVTDPNAAPNVTLTSTAGLMATLAELSPAIRIDA</sequence>
<protein>
    <submittedName>
        <fullName evidence="1">Uncharacterized protein</fullName>
    </submittedName>
</protein>
<dbReference type="Proteomes" id="UP000059574">
    <property type="component" value="Chromosome"/>
</dbReference>
<evidence type="ECO:0000313" key="2">
    <source>
        <dbReference type="Proteomes" id="UP000059574"/>
    </source>
</evidence>
<reference evidence="1 2" key="2">
    <citation type="journal article" date="2016" name="J. Biotechnol.">
        <title>Complete genome sequence of Arthrobacter alpinus ERGS4:06, a yellow pigmented bacterium tolerant to cold and radiations isolated from Sikkim Himalaya.</title>
        <authorList>
            <person name="Kumar R."/>
            <person name="Singh D."/>
            <person name="Swarnkar M.K."/>
            <person name="Singh A.K."/>
            <person name="Kumar S."/>
        </authorList>
    </citation>
    <scope>NUCLEOTIDE SEQUENCE [LARGE SCALE GENOMIC DNA]</scope>
    <source>
        <strain evidence="1 2">ERGS4:06</strain>
    </source>
</reference>